<evidence type="ECO:0000256" key="1">
    <source>
        <dbReference type="SAM" id="Phobius"/>
    </source>
</evidence>
<name>A0A419AB50_9RHOB</name>
<dbReference type="RefSeq" id="WP_119896663.1">
    <property type="nucleotide sequence ID" value="NZ_QNRC01000006.1"/>
</dbReference>
<dbReference type="Proteomes" id="UP000283587">
    <property type="component" value="Unassembled WGS sequence"/>
</dbReference>
<dbReference type="EMBL" id="QZEW01000009">
    <property type="protein sequence ID" value="RJL20561.1"/>
    <property type="molecule type" value="Genomic_DNA"/>
</dbReference>
<feature type="transmembrane region" description="Helical" evidence="1">
    <location>
        <begin position="44"/>
        <end position="68"/>
    </location>
</feature>
<dbReference type="OrthoDB" id="8115457at2"/>
<proteinExistence type="predicted"/>
<keyword evidence="1" id="KW-0472">Membrane</keyword>
<sequence>MPQLVRLYIRSVALGFALAVLFTALLIGLDVAHLRHLVLSSPLGWLAALMLVIFNGILFSGVQFAFVVMRMAESRPPAGGRRQPVAFLRPAEAAVRVPAAPRD</sequence>
<protein>
    <submittedName>
        <fullName evidence="2">Uncharacterized protein</fullName>
    </submittedName>
</protein>
<feature type="transmembrane region" description="Helical" evidence="1">
    <location>
        <begin position="12"/>
        <end position="32"/>
    </location>
</feature>
<evidence type="ECO:0000313" key="3">
    <source>
        <dbReference type="Proteomes" id="UP000283587"/>
    </source>
</evidence>
<evidence type="ECO:0000313" key="2">
    <source>
        <dbReference type="EMBL" id="RJL20561.1"/>
    </source>
</evidence>
<keyword evidence="3" id="KW-1185">Reference proteome</keyword>
<organism evidence="2 3">
    <name type="scientific">Paracoccus siganidrum</name>
    <dbReference type="NCBI Taxonomy" id="1276757"/>
    <lineage>
        <taxon>Bacteria</taxon>
        <taxon>Pseudomonadati</taxon>
        <taxon>Pseudomonadota</taxon>
        <taxon>Alphaproteobacteria</taxon>
        <taxon>Rhodobacterales</taxon>
        <taxon>Paracoccaceae</taxon>
        <taxon>Paracoccus</taxon>
    </lineage>
</organism>
<keyword evidence="1" id="KW-1133">Transmembrane helix</keyword>
<keyword evidence="1" id="KW-0812">Transmembrane</keyword>
<dbReference type="AlphaFoldDB" id="A0A419AB50"/>
<gene>
    <name evidence="2" type="ORF">D3P05_02760</name>
</gene>
<reference evidence="3" key="1">
    <citation type="submission" date="2018-09" db="EMBL/GenBank/DDBJ databases">
        <title>Paracoccus onubensis nov. sp. a moderate halophilic bacterium isolated from Gruta de las Maravillas (Aracena, Spain).</title>
        <authorList>
            <person name="Jurado V."/>
            <person name="Gutierrez-Patricio S."/>
            <person name="Gonzalez-Pimentel J.L."/>
            <person name="Miller A.Z."/>
            <person name="Laiz L."/>
            <person name="Saiz-Jimenez C."/>
        </authorList>
    </citation>
    <scope>NUCLEOTIDE SEQUENCE [LARGE SCALE GENOMIC DNA]</scope>
    <source>
        <strain evidence="3">DSM 26381</strain>
    </source>
</reference>
<comment type="caution">
    <text evidence="2">The sequence shown here is derived from an EMBL/GenBank/DDBJ whole genome shotgun (WGS) entry which is preliminary data.</text>
</comment>
<accession>A0A419AB50</accession>